<evidence type="ECO:0000256" key="2">
    <source>
        <dbReference type="SAM" id="Phobius"/>
    </source>
</evidence>
<proteinExistence type="predicted"/>
<evidence type="ECO:0000313" key="4">
    <source>
        <dbReference type="Proteomes" id="UP001596011"/>
    </source>
</evidence>
<accession>A0ABV9HHP6</accession>
<reference evidence="4" key="1">
    <citation type="journal article" date="2019" name="Int. J. Syst. Evol. Microbiol.">
        <title>The Global Catalogue of Microorganisms (GCM) 10K type strain sequencing project: providing services to taxonomists for standard genome sequencing and annotation.</title>
        <authorList>
            <consortium name="The Broad Institute Genomics Platform"/>
            <consortium name="The Broad Institute Genome Sequencing Center for Infectious Disease"/>
            <person name="Wu L."/>
            <person name="Ma J."/>
        </authorList>
    </citation>
    <scope>NUCLEOTIDE SEQUENCE [LARGE SCALE GENOMIC DNA]</scope>
    <source>
        <strain evidence="4">CCUG 42722</strain>
    </source>
</reference>
<feature type="compositionally biased region" description="Pro residues" evidence="1">
    <location>
        <begin position="110"/>
        <end position="132"/>
    </location>
</feature>
<keyword evidence="2" id="KW-1133">Transmembrane helix</keyword>
<keyword evidence="4" id="KW-1185">Reference proteome</keyword>
<keyword evidence="2" id="KW-0472">Membrane</keyword>
<name>A0ABV9HHP6_9MICO</name>
<evidence type="ECO:0000313" key="3">
    <source>
        <dbReference type="EMBL" id="MFC4628825.1"/>
    </source>
</evidence>
<keyword evidence="2" id="KW-0812">Transmembrane</keyword>
<feature type="region of interest" description="Disordered" evidence="1">
    <location>
        <begin position="65"/>
        <end position="134"/>
    </location>
</feature>
<feature type="compositionally biased region" description="Basic residues" evidence="1">
    <location>
        <begin position="78"/>
        <end position="87"/>
    </location>
</feature>
<comment type="caution">
    <text evidence="3">The sequence shown here is derived from an EMBL/GenBank/DDBJ whole genome shotgun (WGS) entry which is preliminary data.</text>
</comment>
<organism evidence="3 4">
    <name type="scientific">Promicromonospora alba</name>
    <dbReference type="NCBI Taxonomy" id="1616110"/>
    <lineage>
        <taxon>Bacteria</taxon>
        <taxon>Bacillati</taxon>
        <taxon>Actinomycetota</taxon>
        <taxon>Actinomycetes</taxon>
        <taxon>Micrococcales</taxon>
        <taxon>Promicromonosporaceae</taxon>
        <taxon>Promicromonospora</taxon>
    </lineage>
</organism>
<evidence type="ECO:0008006" key="5">
    <source>
        <dbReference type="Google" id="ProtNLM"/>
    </source>
</evidence>
<dbReference type="EMBL" id="JBHSFI010000004">
    <property type="protein sequence ID" value="MFC4628825.1"/>
    <property type="molecule type" value="Genomic_DNA"/>
</dbReference>
<feature type="transmembrane region" description="Helical" evidence="2">
    <location>
        <begin position="37"/>
        <end position="58"/>
    </location>
</feature>
<evidence type="ECO:0000256" key="1">
    <source>
        <dbReference type="SAM" id="MobiDB-lite"/>
    </source>
</evidence>
<dbReference type="Proteomes" id="UP001596011">
    <property type="component" value="Unassembled WGS sequence"/>
</dbReference>
<dbReference type="RefSeq" id="WP_377135359.1">
    <property type="nucleotide sequence ID" value="NZ_JBHSFI010000004.1"/>
</dbReference>
<protein>
    <recommendedName>
        <fullName evidence="5">PH (Pleckstrin Homology) domain-containing protein</fullName>
    </recommendedName>
</protein>
<gene>
    <name evidence="3" type="ORF">ACFO6V_11310</name>
</gene>
<feature type="compositionally biased region" description="Low complexity" evidence="1">
    <location>
        <begin position="88"/>
        <end position="109"/>
    </location>
</feature>
<sequence length="264" mass="27985">MRTSRLVSLMIALVAAIIWVVSTYANASNSWDPLNFVLRIAAGAVTIAATVEWLVLSVRESRRERFRDGRTTGVHAGGPRKKARRAHAAPGPERVVPGPEPVLPGREPVVPGPEPVLPGPEPVVPRPEPEVPSPAAAVRRSAGSGTVADKLLSVFGRRRSPAQDLAAVAAGGAVLVVAYLMERKVRRVVVRVGLDAASVASLESVLGAAPHRVFGTQTPSRGVFERSAYTQLEGASRSGAWSIAVPTADVDLLRYVLARAEEVR</sequence>